<protein>
    <recommendedName>
        <fullName evidence="3">Carboxypeptidase regulatory-like domain-containing protein</fullName>
    </recommendedName>
</protein>
<name>A0A517TYS0_9BACT</name>
<keyword evidence="2" id="KW-1185">Reference proteome</keyword>
<dbReference type="KEGG" id="llh:I41_27120"/>
<reference evidence="1 2" key="1">
    <citation type="submission" date="2019-02" db="EMBL/GenBank/DDBJ databases">
        <title>Deep-cultivation of Planctomycetes and their phenomic and genomic characterization uncovers novel biology.</title>
        <authorList>
            <person name="Wiegand S."/>
            <person name="Jogler M."/>
            <person name="Boedeker C."/>
            <person name="Pinto D."/>
            <person name="Vollmers J."/>
            <person name="Rivas-Marin E."/>
            <person name="Kohn T."/>
            <person name="Peeters S.H."/>
            <person name="Heuer A."/>
            <person name="Rast P."/>
            <person name="Oberbeckmann S."/>
            <person name="Bunk B."/>
            <person name="Jeske O."/>
            <person name="Meyerdierks A."/>
            <person name="Storesund J.E."/>
            <person name="Kallscheuer N."/>
            <person name="Luecker S."/>
            <person name="Lage O.M."/>
            <person name="Pohl T."/>
            <person name="Merkel B.J."/>
            <person name="Hornburger P."/>
            <person name="Mueller R.-W."/>
            <person name="Bruemmer F."/>
            <person name="Labrenz M."/>
            <person name="Spormann A.M."/>
            <person name="Op den Camp H."/>
            <person name="Overmann J."/>
            <person name="Amann R."/>
            <person name="Jetten M.S.M."/>
            <person name="Mascher T."/>
            <person name="Medema M.H."/>
            <person name="Devos D.P."/>
            <person name="Kaster A.-K."/>
            <person name="Ovreas L."/>
            <person name="Rohde M."/>
            <person name="Galperin M.Y."/>
            <person name="Jogler C."/>
        </authorList>
    </citation>
    <scope>NUCLEOTIDE SEQUENCE [LARGE SCALE GENOMIC DNA]</scope>
    <source>
        <strain evidence="1 2">I41</strain>
    </source>
</reference>
<gene>
    <name evidence="1" type="ORF">I41_27120</name>
</gene>
<evidence type="ECO:0000313" key="1">
    <source>
        <dbReference type="EMBL" id="QDT73523.1"/>
    </source>
</evidence>
<accession>A0A517TYS0</accession>
<dbReference type="EMBL" id="CP036339">
    <property type="protein sequence ID" value="QDT73523.1"/>
    <property type="molecule type" value="Genomic_DNA"/>
</dbReference>
<evidence type="ECO:0008006" key="3">
    <source>
        <dbReference type="Google" id="ProtNLM"/>
    </source>
</evidence>
<evidence type="ECO:0000313" key="2">
    <source>
        <dbReference type="Proteomes" id="UP000317909"/>
    </source>
</evidence>
<dbReference type="AlphaFoldDB" id="A0A517TYS0"/>
<organism evidence="1 2">
    <name type="scientific">Lacipirellula limnantheis</name>
    <dbReference type="NCBI Taxonomy" id="2528024"/>
    <lineage>
        <taxon>Bacteria</taxon>
        <taxon>Pseudomonadati</taxon>
        <taxon>Planctomycetota</taxon>
        <taxon>Planctomycetia</taxon>
        <taxon>Pirellulales</taxon>
        <taxon>Lacipirellulaceae</taxon>
        <taxon>Lacipirellula</taxon>
    </lineage>
</organism>
<dbReference type="Proteomes" id="UP000317909">
    <property type="component" value="Chromosome"/>
</dbReference>
<proteinExistence type="predicted"/>
<sequence>MTAAGYPPELLGSLAVHDIGIREGPLHHQFLFNLSRRHGGSLAFTIAWCCYTLAGCGSSGPYELAPVSGGVTLNGKAVPHTQIIFQPKGTPDNPSPGPGSTAFCDDAGRFELKTVRGEPGAVVGPHGVQIYAHGPAKSVAKDADDGPQVKEAFPAKYNVESQLTFDVPAEGSAAANFELTE</sequence>